<comment type="similarity">
    <text evidence="1 4">Belongs to the HypD family.</text>
</comment>
<dbReference type="GO" id="GO:0051604">
    <property type="term" value="P:protein maturation"/>
    <property type="evidence" value="ECO:0007669"/>
    <property type="project" value="TreeGrafter"/>
</dbReference>
<gene>
    <name evidence="6" type="ORF">GGD88_002195</name>
</gene>
<dbReference type="Gene3D" id="3.40.50.11740">
    <property type="entry name" value="HypD, alpha/beta domain 2"/>
    <property type="match status" value="2"/>
</dbReference>
<dbReference type="Pfam" id="PF01924">
    <property type="entry name" value="HypD"/>
    <property type="match status" value="1"/>
</dbReference>
<dbReference type="InterPro" id="IPR042243">
    <property type="entry name" value="HypD_1"/>
</dbReference>
<evidence type="ECO:0000256" key="2">
    <source>
        <dbReference type="ARBA" id="ARBA00022723"/>
    </source>
</evidence>
<proteinExistence type="inferred from homology"/>
<dbReference type="GO" id="GO:0051539">
    <property type="term" value="F:4 iron, 4 sulfur cluster binding"/>
    <property type="evidence" value="ECO:0007669"/>
    <property type="project" value="TreeGrafter"/>
</dbReference>
<dbReference type="EMBL" id="JACIGI010000016">
    <property type="protein sequence ID" value="MBB4286465.1"/>
    <property type="molecule type" value="Genomic_DNA"/>
</dbReference>
<dbReference type="RefSeq" id="WP_184435348.1">
    <property type="nucleotide sequence ID" value="NZ_JACIGI010000016.1"/>
</dbReference>
<keyword evidence="3" id="KW-0408">Iron</keyword>
<evidence type="ECO:0000313" key="6">
    <source>
        <dbReference type="EMBL" id="MBB4286465.1"/>
    </source>
</evidence>
<name>A0A7W6S156_9PROT</name>
<feature type="region of interest" description="Disordered" evidence="5">
    <location>
        <begin position="370"/>
        <end position="391"/>
    </location>
</feature>
<dbReference type="GO" id="GO:0005506">
    <property type="term" value="F:iron ion binding"/>
    <property type="evidence" value="ECO:0007669"/>
    <property type="project" value="TreeGrafter"/>
</dbReference>
<dbReference type="InterPro" id="IPR042244">
    <property type="entry name" value="HypD_2_sf"/>
</dbReference>
<dbReference type="Gene3D" id="6.10.20.100">
    <property type="match status" value="1"/>
</dbReference>
<dbReference type="PANTHER" id="PTHR30149:SF0">
    <property type="entry name" value="HYDROGENASE MATURATION FACTOR HYPD"/>
    <property type="match status" value="1"/>
</dbReference>
<keyword evidence="2" id="KW-0479">Metal-binding</keyword>
<comment type="caution">
    <text evidence="6">The sequence shown here is derived from an EMBL/GenBank/DDBJ whole genome shotgun (WGS) entry which is preliminary data.</text>
</comment>
<protein>
    <recommendedName>
        <fullName evidence="4">Hydrogenase maturation factor</fullName>
    </recommendedName>
</protein>
<evidence type="ECO:0000256" key="4">
    <source>
        <dbReference type="PIRNR" id="PIRNR005622"/>
    </source>
</evidence>
<keyword evidence="7" id="KW-1185">Reference proteome</keyword>
<dbReference type="InterPro" id="IPR002780">
    <property type="entry name" value="Hyd_form_HypD"/>
</dbReference>
<feature type="compositionally biased region" description="Basic and acidic residues" evidence="5">
    <location>
        <begin position="372"/>
        <end position="382"/>
    </location>
</feature>
<reference evidence="6 7" key="1">
    <citation type="submission" date="2020-08" db="EMBL/GenBank/DDBJ databases">
        <title>Genome sequencing of Purple Non-Sulfur Bacteria from various extreme environments.</title>
        <authorList>
            <person name="Mayer M."/>
        </authorList>
    </citation>
    <scope>NUCLEOTIDE SEQUENCE [LARGE SCALE GENOMIC DNA]</scope>
    <source>
        <strain evidence="6 7">JA135</strain>
    </source>
</reference>
<evidence type="ECO:0000256" key="5">
    <source>
        <dbReference type="SAM" id="MobiDB-lite"/>
    </source>
</evidence>
<evidence type="ECO:0000256" key="3">
    <source>
        <dbReference type="ARBA" id="ARBA00023004"/>
    </source>
</evidence>
<dbReference type="NCBIfam" id="TIGR00075">
    <property type="entry name" value="hypD"/>
    <property type="match status" value="1"/>
</dbReference>
<dbReference type="PIRSF" id="PIRSF005622">
    <property type="entry name" value="Hydrgn_mat_hypD"/>
    <property type="match status" value="1"/>
</dbReference>
<dbReference type="PANTHER" id="PTHR30149">
    <property type="entry name" value="HYDROGENASE PROTEIN ASSEMBLY PROTEIN HYPD"/>
    <property type="match status" value="1"/>
</dbReference>
<accession>A0A7W6S156</accession>
<evidence type="ECO:0000313" key="7">
    <source>
        <dbReference type="Proteomes" id="UP000555728"/>
    </source>
</evidence>
<sequence length="391" mass="41104">MRYVDEFRDPALGRRLIAAIAAEVRPDRRYRLMEFCGGHTHAIANQGLAALLPEAIRLVHGPGCPVCVLPVGRLDMALALVRRHPEVILCTYGDMMRVPASGGDSLFSARAEGADVRMVYSTLDALAVARSTPHRPVVFLAIGFETTTPPTALALTRAAAEGLTNFSVFCNHVLTPPAIAAILAGAGEGGGAARPLDGIIGPAHVSTVIGSDAYAPCAARFGVPVVIAGFEPLDILRAVLLLVRQVNAGRVAVENEYTRAVTPAGNRRAQALMAEVFAVRPSFEWRGLGAVPASALEIRAAYAAWDAERRFAMPPLVGRENPACDCGAVLRGALAPRDCRLFGRACTPERPQGACMVSAEGACAAAWTQGPARRDQPGDVNRRAAGGAHAG</sequence>
<dbReference type="GO" id="GO:0070025">
    <property type="term" value="F:carbon monoxide binding"/>
    <property type="evidence" value="ECO:0007669"/>
    <property type="project" value="TreeGrafter"/>
</dbReference>
<dbReference type="AlphaFoldDB" id="A0A7W6S156"/>
<dbReference type="Proteomes" id="UP000555728">
    <property type="component" value="Unassembled WGS sequence"/>
</dbReference>
<organism evidence="6 7">
    <name type="scientific">Roseospira goensis</name>
    <dbReference type="NCBI Taxonomy" id="391922"/>
    <lineage>
        <taxon>Bacteria</taxon>
        <taxon>Pseudomonadati</taxon>
        <taxon>Pseudomonadota</taxon>
        <taxon>Alphaproteobacteria</taxon>
        <taxon>Rhodospirillales</taxon>
        <taxon>Rhodospirillaceae</taxon>
        <taxon>Roseospira</taxon>
    </lineage>
</organism>
<evidence type="ECO:0000256" key="1">
    <source>
        <dbReference type="ARBA" id="ARBA00007888"/>
    </source>
</evidence>